<protein>
    <recommendedName>
        <fullName evidence="4">WxL domain-containing protein</fullName>
    </recommendedName>
</protein>
<accession>A0A5K1JBR5</accession>
<feature type="chain" id="PRO_5023885156" description="WxL domain-containing protein" evidence="1">
    <location>
        <begin position="35"/>
        <end position="189"/>
    </location>
</feature>
<keyword evidence="1" id="KW-0732">Signal</keyword>
<evidence type="ECO:0000313" key="3">
    <source>
        <dbReference type="Proteomes" id="UP000330807"/>
    </source>
</evidence>
<dbReference type="Proteomes" id="UP000330807">
    <property type="component" value="Unassembled WGS sequence"/>
</dbReference>
<evidence type="ECO:0000313" key="2">
    <source>
        <dbReference type="EMBL" id="VWM01484.1"/>
    </source>
</evidence>
<reference evidence="2 3" key="1">
    <citation type="submission" date="2019-10" db="EMBL/GenBank/DDBJ databases">
        <authorList>
            <person name="Wolf R A."/>
        </authorList>
    </citation>
    <scope>NUCLEOTIDE SEQUENCE [LARGE SCALE GENOMIC DNA]</scope>
    <source>
        <strain evidence="2">Collinsella_aerofaciens_AK_138A</strain>
    </source>
</reference>
<dbReference type="EMBL" id="CABWIH010000049">
    <property type="protein sequence ID" value="VWM01484.1"/>
    <property type="molecule type" value="Genomic_DNA"/>
</dbReference>
<feature type="signal peptide" evidence="1">
    <location>
        <begin position="1"/>
        <end position="34"/>
    </location>
</feature>
<sequence length="189" mass="19509">MDTTNNRNLKTRVGALAVSLVVAAAVAAPTLAFANSTTSQSTDVTVQSVTPSTSDNLSFSVPTQIPFVAKADGTMLSASAESLQIQNKSVFPIHVVNMVVAEQSPFKLVADVMTSTDANAFQFTINGTKAAASVDTSSEAAWDMGYEGSATDTISLKTSDAKIARVNTDISTPQKAAAITWTVASGAAQ</sequence>
<gene>
    <name evidence="2" type="ORF">LMKDKBCB_02197</name>
</gene>
<evidence type="ECO:0000256" key="1">
    <source>
        <dbReference type="SAM" id="SignalP"/>
    </source>
</evidence>
<dbReference type="AlphaFoldDB" id="A0A5K1JBR5"/>
<dbReference type="RefSeq" id="WP_156064082.1">
    <property type="nucleotide sequence ID" value="NZ_CABWIH010000049.1"/>
</dbReference>
<evidence type="ECO:0008006" key="4">
    <source>
        <dbReference type="Google" id="ProtNLM"/>
    </source>
</evidence>
<name>A0A5K1JBR5_9ACTN</name>
<proteinExistence type="predicted"/>
<organism evidence="2 3">
    <name type="scientific">Collinsella aerofaciens</name>
    <dbReference type="NCBI Taxonomy" id="74426"/>
    <lineage>
        <taxon>Bacteria</taxon>
        <taxon>Bacillati</taxon>
        <taxon>Actinomycetota</taxon>
        <taxon>Coriobacteriia</taxon>
        <taxon>Coriobacteriales</taxon>
        <taxon>Coriobacteriaceae</taxon>
        <taxon>Collinsella</taxon>
    </lineage>
</organism>